<keyword evidence="3" id="KW-1185">Reference proteome</keyword>
<sequence>MSGVLKRTAVKLSKVCSDLRLLASGPRAG</sequence>
<gene>
    <name evidence="2" type="ORF">STRTUCAR8_07728</name>
</gene>
<dbReference type="EMBL" id="AEJB01000342">
    <property type="protein sequence ID" value="ELP66581.1"/>
    <property type="molecule type" value="Genomic_DNA"/>
</dbReference>
<dbReference type="InterPro" id="IPR008948">
    <property type="entry name" value="L-Aspartase-like"/>
</dbReference>
<accession>L7F6D9</accession>
<dbReference type="AlphaFoldDB" id="L7F6D9"/>
<evidence type="ECO:0000313" key="3">
    <source>
        <dbReference type="Proteomes" id="UP000010931"/>
    </source>
</evidence>
<name>L7F6D9_STRT8</name>
<reference evidence="2 3" key="1">
    <citation type="journal article" date="2011" name="Plasmid">
        <title>Streptomyces turgidiscabies Car8 contains a modular pathogenicity island that shares virulence genes with other actinobacterial plant pathogens.</title>
        <authorList>
            <person name="Huguet-Tapia J.C."/>
            <person name="Badger J.H."/>
            <person name="Loria R."/>
            <person name="Pettis G.S."/>
        </authorList>
    </citation>
    <scope>NUCLEOTIDE SEQUENCE [LARGE SCALE GENOMIC DNA]</scope>
    <source>
        <strain evidence="2 3">Car8</strain>
    </source>
</reference>
<keyword evidence="1" id="KW-0456">Lyase</keyword>
<dbReference type="Gene3D" id="1.20.200.10">
    <property type="entry name" value="Fumarase/aspartase (Central domain)"/>
    <property type="match status" value="1"/>
</dbReference>
<evidence type="ECO:0000313" key="2">
    <source>
        <dbReference type="EMBL" id="ELP66581.1"/>
    </source>
</evidence>
<proteinExistence type="predicted"/>
<dbReference type="Proteomes" id="UP000010931">
    <property type="component" value="Unassembled WGS sequence"/>
</dbReference>
<dbReference type="GO" id="GO:0016829">
    <property type="term" value="F:lyase activity"/>
    <property type="evidence" value="ECO:0007669"/>
    <property type="project" value="UniProtKB-KW"/>
</dbReference>
<evidence type="ECO:0000256" key="1">
    <source>
        <dbReference type="ARBA" id="ARBA00023239"/>
    </source>
</evidence>
<feature type="non-terminal residue" evidence="2">
    <location>
        <position position="29"/>
    </location>
</feature>
<protein>
    <submittedName>
        <fullName evidence="2">Uncharacterized protein</fullName>
    </submittedName>
</protein>
<comment type="caution">
    <text evidence="2">The sequence shown here is derived from an EMBL/GenBank/DDBJ whole genome shotgun (WGS) entry which is preliminary data.</text>
</comment>
<organism evidence="2 3">
    <name type="scientific">Streptomyces turgidiscabies (strain Car8)</name>
    <dbReference type="NCBI Taxonomy" id="698760"/>
    <lineage>
        <taxon>Bacteria</taxon>
        <taxon>Bacillati</taxon>
        <taxon>Actinomycetota</taxon>
        <taxon>Actinomycetes</taxon>
        <taxon>Kitasatosporales</taxon>
        <taxon>Streptomycetaceae</taxon>
        <taxon>Streptomyces</taxon>
    </lineage>
</organism>
<dbReference type="SUPFAM" id="SSF48557">
    <property type="entry name" value="L-aspartase-like"/>
    <property type="match status" value="1"/>
</dbReference>